<name>A0ACB8ZGT4_ARCLA</name>
<accession>A0ACB8ZGT4</accession>
<evidence type="ECO:0000313" key="2">
    <source>
        <dbReference type="Proteomes" id="UP001055879"/>
    </source>
</evidence>
<protein>
    <submittedName>
        <fullName evidence="1">Uncharacterized protein</fullName>
    </submittedName>
</protein>
<evidence type="ECO:0000313" key="1">
    <source>
        <dbReference type="EMBL" id="KAI3697169.1"/>
    </source>
</evidence>
<reference evidence="1 2" key="2">
    <citation type="journal article" date="2022" name="Mol. Ecol. Resour.">
        <title>The genomes of chicory, endive, great burdock and yacon provide insights into Asteraceae paleo-polyploidization history and plant inulin production.</title>
        <authorList>
            <person name="Fan W."/>
            <person name="Wang S."/>
            <person name="Wang H."/>
            <person name="Wang A."/>
            <person name="Jiang F."/>
            <person name="Liu H."/>
            <person name="Zhao H."/>
            <person name="Xu D."/>
            <person name="Zhang Y."/>
        </authorList>
    </citation>
    <scope>NUCLEOTIDE SEQUENCE [LARGE SCALE GENOMIC DNA]</scope>
    <source>
        <strain evidence="2">cv. Niubang</strain>
    </source>
</reference>
<dbReference type="EMBL" id="CM042056">
    <property type="protein sequence ID" value="KAI3697169.1"/>
    <property type="molecule type" value="Genomic_DNA"/>
</dbReference>
<keyword evidence="2" id="KW-1185">Reference proteome</keyword>
<gene>
    <name evidence="1" type="ORF">L6452_29978</name>
</gene>
<reference evidence="2" key="1">
    <citation type="journal article" date="2022" name="Mol. Ecol. Resour.">
        <title>The genomes of chicory, endive, great burdock and yacon provide insights into Asteraceae palaeo-polyploidization history and plant inulin production.</title>
        <authorList>
            <person name="Fan W."/>
            <person name="Wang S."/>
            <person name="Wang H."/>
            <person name="Wang A."/>
            <person name="Jiang F."/>
            <person name="Liu H."/>
            <person name="Zhao H."/>
            <person name="Xu D."/>
            <person name="Zhang Y."/>
        </authorList>
    </citation>
    <scope>NUCLEOTIDE SEQUENCE [LARGE SCALE GENOMIC DNA]</scope>
    <source>
        <strain evidence="2">cv. Niubang</strain>
    </source>
</reference>
<comment type="caution">
    <text evidence="1">The sequence shown here is derived from an EMBL/GenBank/DDBJ whole genome shotgun (WGS) entry which is preliminary data.</text>
</comment>
<organism evidence="1 2">
    <name type="scientific">Arctium lappa</name>
    <name type="common">Greater burdock</name>
    <name type="synonym">Lappa major</name>
    <dbReference type="NCBI Taxonomy" id="4217"/>
    <lineage>
        <taxon>Eukaryota</taxon>
        <taxon>Viridiplantae</taxon>
        <taxon>Streptophyta</taxon>
        <taxon>Embryophyta</taxon>
        <taxon>Tracheophyta</taxon>
        <taxon>Spermatophyta</taxon>
        <taxon>Magnoliopsida</taxon>
        <taxon>eudicotyledons</taxon>
        <taxon>Gunneridae</taxon>
        <taxon>Pentapetalae</taxon>
        <taxon>asterids</taxon>
        <taxon>campanulids</taxon>
        <taxon>Asterales</taxon>
        <taxon>Asteraceae</taxon>
        <taxon>Carduoideae</taxon>
        <taxon>Cardueae</taxon>
        <taxon>Arctiinae</taxon>
        <taxon>Arctium</taxon>
    </lineage>
</organism>
<dbReference type="Proteomes" id="UP001055879">
    <property type="component" value="Linkage Group LG10"/>
</dbReference>
<proteinExistence type="predicted"/>
<sequence>MKGKKYVLFGPKFFVRCLFERALSQIGKNPRVVCNSASQIKSPLLSRSSLSVNQSFLPLRDRRLVTSVNCAAE</sequence>